<proteinExistence type="predicted"/>
<protein>
    <submittedName>
        <fullName evidence="1">Uncharacterized protein</fullName>
    </submittedName>
</protein>
<evidence type="ECO:0000313" key="2">
    <source>
        <dbReference type="Proteomes" id="UP001419268"/>
    </source>
</evidence>
<keyword evidence="2" id="KW-1185">Reference proteome</keyword>
<dbReference type="EMBL" id="JBBNAG010000006">
    <property type="protein sequence ID" value="KAK9126243.1"/>
    <property type="molecule type" value="Genomic_DNA"/>
</dbReference>
<evidence type="ECO:0000313" key="1">
    <source>
        <dbReference type="EMBL" id="KAK9126243.1"/>
    </source>
</evidence>
<accession>A0AAP0J4H0</accession>
<comment type="caution">
    <text evidence="1">The sequence shown here is derived from an EMBL/GenBank/DDBJ whole genome shotgun (WGS) entry which is preliminary data.</text>
</comment>
<sequence length="54" mass="6468">MVSKPSKYSLVMWKCNAMQERTSYNFLEELYLQDKSNNLVHITYLQFLEDFEAA</sequence>
<gene>
    <name evidence="1" type="ORF">Scep_015089</name>
</gene>
<organism evidence="1 2">
    <name type="scientific">Stephania cephalantha</name>
    <dbReference type="NCBI Taxonomy" id="152367"/>
    <lineage>
        <taxon>Eukaryota</taxon>
        <taxon>Viridiplantae</taxon>
        <taxon>Streptophyta</taxon>
        <taxon>Embryophyta</taxon>
        <taxon>Tracheophyta</taxon>
        <taxon>Spermatophyta</taxon>
        <taxon>Magnoliopsida</taxon>
        <taxon>Ranunculales</taxon>
        <taxon>Menispermaceae</taxon>
        <taxon>Menispermoideae</taxon>
        <taxon>Cissampelideae</taxon>
        <taxon>Stephania</taxon>
    </lineage>
</organism>
<dbReference type="AlphaFoldDB" id="A0AAP0J4H0"/>
<reference evidence="1 2" key="1">
    <citation type="submission" date="2024-01" db="EMBL/GenBank/DDBJ databases">
        <title>Genome assemblies of Stephania.</title>
        <authorList>
            <person name="Yang L."/>
        </authorList>
    </citation>
    <scope>NUCLEOTIDE SEQUENCE [LARGE SCALE GENOMIC DNA]</scope>
    <source>
        <strain evidence="1">JXDWG</strain>
        <tissue evidence="1">Leaf</tissue>
    </source>
</reference>
<dbReference type="Proteomes" id="UP001419268">
    <property type="component" value="Unassembled WGS sequence"/>
</dbReference>
<name>A0AAP0J4H0_9MAGN</name>